<dbReference type="Pfam" id="PF00512">
    <property type="entry name" value="HisKA"/>
    <property type="match status" value="1"/>
</dbReference>
<evidence type="ECO:0000313" key="16">
    <source>
        <dbReference type="EMBL" id="GAK57052.1"/>
    </source>
</evidence>
<dbReference type="Proteomes" id="UP000030661">
    <property type="component" value="Unassembled WGS sequence"/>
</dbReference>
<organism evidence="16">
    <name type="scientific">Vecturithrix granuli</name>
    <dbReference type="NCBI Taxonomy" id="1499967"/>
    <lineage>
        <taxon>Bacteria</taxon>
        <taxon>Candidatus Moduliflexota</taxon>
        <taxon>Candidatus Vecturitrichia</taxon>
        <taxon>Candidatus Vecturitrichales</taxon>
        <taxon>Candidatus Vecturitrichaceae</taxon>
        <taxon>Candidatus Vecturithrix</taxon>
    </lineage>
</organism>
<dbReference type="STRING" id="1499967.U27_04016"/>
<evidence type="ECO:0000259" key="15">
    <source>
        <dbReference type="PROSITE" id="PS50110"/>
    </source>
</evidence>
<dbReference type="eggNOG" id="COG3437">
    <property type="taxonomic scope" value="Bacteria"/>
</dbReference>
<evidence type="ECO:0000256" key="13">
    <source>
        <dbReference type="SAM" id="Coils"/>
    </source>
</evidence>
<sequence>MKKPVILCVDDEKNILDSLKKQLKLYVGNAYNIETAESGEEALELVQELREDSVELPVVIADHIMPGMKGDELLIAIHRQLPKTLTIMLTGQANADAVGNAINSANLYRYIAKPWSQKDLTLTVEKAIQSYFQDKKLEEQHKILQQVNRELEQFNTLLETQVKERTAELEAQKTKLQESDANIRAILGELQSAKEAAEAANQAKSEFLANMSHEIRTPMNAILGFADILGARIEDEEQQQYLAAIASAGKSLLVLINDILDLSKIEAGKLKLEYRAVALRDLLAEIRQIFLPKILAKGLKFFLEIDSALPSYLFLDDVRLRQICFNLVGNAVKFTHSGYIKVSIQAREERNHRVTLSLVVEDTGIGISESHYETIFGAFEQIKGQNHSQYEGTGLGLTITKRLVEMMGGVITVTGSELAGSTFTITIPNVQIAHRSEIFRFNSQRSWDIENFAPATILLVDEMDDNRMLLREYLKKGKFSILEAKNGHEAIRLAQQYTPDLILMDMKMPHMNGYEASDILKHHEQTRHIPIIAVTASVMPEDEQKIRKICDSYLRKPVNREELLTELMQFLPYPGEEQISTSVSAQFQPAEQHISEHFDTHVQEKLLELCYILEETFLPRWKEFGDILVMDDVKQFASELHTLGEEYKLQTLAMYSDVLLKGVQAYEVDAIERHIRDFPNIIARIKEFIEFDN</sequence>
<keyword evidence="6" id="KW-0547">Nucleotide-binding</keyword>
<dbReference type="SMART" id="SM00448">
    <property type="entry name" value="REC"/>
    <property type="match status" value="2"/>
</dbReference>
<dbReference type="FunFam" id="3.30.565.10:FF:000010">
    <property type="entry name" value="Sensor histidine kinase RcsC"/>
    <property type="match status" value="1"/>
</dbReference>
<feature type="modified residue" description="4-aspartylphosphate" evidence="12">
    <location>
        <position position="62"/>
    </location>
</feature>
<dbReference type="EMBL" id="DF820465">
    <property type="protein sequence ID" value="GAK57052.1"/>
    <property type="molecule type" value="Genomic_DNA"/>
</dbReference>
<keyword evidence="11" id="KW-0131">Cell cycle</keyword>
<dbReference type="CDD" id="cd00082">
    <property type="entry name" value="HisKA"/>
    <property type="match status" value="1"/>
</dbReference>
<keyword evidence="10" id="KW-0472">Membrane</keyword>
<dbReference type="SMART" id="SM00387">
    <property type="entry name" value="HATPase_c"/>
    <property type="match status" value="1"/>
</dbReference>
<dbReference type="CDD" id="cd16922">
    <property type="entry name" value="HATPase_EvgS-ArcB-TorS-like"/>
    <property type="match status" value="1"/>
</dbReference>
<evidence type="ECO:0000256" key="10">
    <source>
        <dbReference type="ARBA" id="ARBA00023136"/>
    </source>
</evidence>
<dbReference type="GO" id="GO:0005524">
    <property type="term" value="F:ATP binding"/>
    <property type="evidence" value="ECO:0007669"/>
    <property type="project" value="UniProtKB-KW"/>
</dbReference>
<dbReference type="InterPro" id="IPR004358">
    <property type="entry name" value="Sig_transdc_His_kin-like_C"/>
</dbReference>
<dbReference type="InterPro" id="IPR011006">
    <property type="entry name" value="CheY-like_superfamily"/>
</dbReference>
<dbReference type="PANTHER" id="PTHR43047">
    <property type="entry name" value="TWO-COMPONENT HISTIDINE PROTEIN KINASE"/>
    <property type="match status" value="1"/>
</dbReference>
<evidence type="ECO:0000256" key="7">
    <source>
        <dbReference type="ARBA" id="ARBA00022777"/>
    </source>
</evidence>
<evidence type="ECO:0000256" key="5">
    <source>
        <dbReference type="ARBA" id="ARBA00022679"/>
    </source>
</evidence>
<dbReference type="InterPro" id="IPR003661">
    <property type="entry name" value="HisK_dim/P_dom"/>
</dbReference>
<dbReference type="InterPro" id="IPR003594">
    <property type="entry name" value="HATPase_dom"/>
</dbReference>
<dbReference type="InterPro" id="IPR001789">
    <property type="entry name" value="Sig_transdc_resp-reg_receiver"/>
</dbReference>
<dbReference type="InterPro" id="IPR036097">
    <property type="entry name" value="HisK_dim/P_sf"/>
</dbReference>
<dbReference type="PROSITE" id="PS50110">
    <property type="entry name" value="RESPONSE_REGULATORY"/>
    <property type="match status" value="2"/>
</dbReference>
<dbReference type="eggNOG" id="COG2205">
    <property type="taxonomic scope" value="Bacteria"/>
</dbReference>
<dbReference type="HOGENOM" id="CLU_000445_114_15_0"/>
<dbReference type="GO" id="GO:0000155">
    <property type="term" value="F:phosphorelay sensor kinase activity"/>
    <property type="evidence" value="ECO:0007669"/>
    <property type="project" value="InterPro"/>
</dbReference>
<comment type="subcellular location">
    <subcellularLocation>
        <location evidence="2">Membrane</location>
    </subcellularLocation>
</comment>
<dbReference type="InterPro" id="IPR036890">
    <property type="entry name" value="HATPase_C_sf"/>
</dbReference>
<comment type="catalytic activity">
    <reaction evidence="1">
        <text>ATP + protein L-histidine = ADP + protein N-phospho-L-histidine.</text>
        <dbReference type="EC" id="2.7.13.3"/>
    </reaction>
</comment>
<dbReference type="SUPFAM" id="SSF52172">
    <property type="entry name" value="CheY-like"/>
    <property type="match status" value="2"/>
</dbReference>
<dbReference type="Pfam" id="PF02518">
    <property type="entry name" value="HATPase_c"/>
    <property type="match status" value="1"/>
</dbReference>
<evidence type="ECO:0000313" key="17">
    <source>
        <dbReference type="Proteomes" id="UP000030661"/>
    </source>
</evidence>
<evidence type="ECO:0000256" key="1">
    <source>
        <dbReference type="ARBA" id="ARBA00000085"/>
    </source>
</evidence>
<dbReference type="Pfam" id="PF00072">
    <property type="entry name" value="Response_reg"/>
    <property type="match status" value="2"/>
</dbReference>
<dbReference type="SUPFAM" id="SSF55874">
    <property type="entry name" value="ATPase domain of HSP90 chaperone/DNA topoisomerase II/histidine kinase"/>
    <property type="match status" value="1"/>
</dbReference>
<dbReference type="InterPro" id="IPR005467">
    <property type="entry name" value="His_kinase_dom"/>
</dbReference>
<keyword evidence="7 16" id="KW-0418">Kinase</keyword>
<evidence type="ECO:0000256" key="3">
    <source>
        <dbReference type="ARBA" id="ARBA00012438"/>
    </source>
</evidence>
<evidence type="ECO:0000256" key="12">
    <source>
        <dbReference type="PROSITE-ProRule" id="PRU00169"/>
    </source>
</evidence>
<dbReference type="SMART" id="SM00388">
    <property type="entry name" value="HisKA"/>
    <property type="match status" value="1"/>
</dbReference>
<protein>
    <recommendedName>
        <fullName evidence="3">histidine kinase</fullName>
        <ecNumber evidence="3">2.7.13.3</ecNumber>
    </recommendedName>
</protein>
<evidence type="ECO:0000256" key="2">
    <source>
        <dbReference type="ARBA" id="ARBA00004370"/>
    </source>
</evidence>
<name>A0A081BXJ7_VECG1</name>
<keyword evidence="9" id="KW-0902">Two-component regulatory system</keyword>
<evidence type="ECO:0000256" key="11">
    <source>
        <dbReference type="ARBA" id="ARBA00023306"/>
    </source>
</evidence>
<keyword evidence="8" id="KW-0067">ATP-binding</keyword>
<proteinExistence type="predicted"/>
<feature type="modified residue" description="4-aspartylphosphate" evidence="12">
    <location>
        <position position="505"/>
    </location>
</feature>
<evidence type="ECO:0000256" key="8">
    <source>
        <dbReference type="ARBA" id="ARBA00022840"/>
    </source>
</evidence>
<dbReference type="PROSITE" id="PS50109">
    <property type="entry name" value="HIS_KIN"/>
    <property type="match status" value="1"/>
</dbReference>
<dbReference type="Gene3D" id="3.30.565.10">
    <property type="entry name" value="Histidine kinase-like ATPase, C-terminal domain"/>
    <property type="match status" value="1"/>
</dbReference>
<evidence type="ECO:0000256" key="4">
    <source>
        <dbReference type="ARBA" id="ARBA00022553"/>
    </source>
</evidence>
<keyword evidence="4 12" id="KW-0597">Phosphoprotein</keyword>
<dbReference type="EC" id="2.7.13.3" evidence="3"/>
<dbReference type="Gene3D" id="1.10.287.130">
    <property type="match status" value="1"/>
</dbReference>
<keyword evidence="5" id="KW-0808">Transferase</keyword>
<evidence type="ECO:0000259" key="14">
    <source>
        <dbReference type="PROSITE" id="PS50109"/>
    </source>
</evidence>
<gene>
    <name evidence="16" type="ORF">U27_04016</name>
</gene>
<feature type="domain" description="Histidine kinase" evidence="14">
    <location>
        <begin position="210"/>
        <end position="431"/>
    </location>
</feature>
<evidence type="ECO:0000256" key="6">
    <source>
        <dbReference type="ARBA" id="ARBA00022741"/>
    </source>
</evidence>
<accession>A0A081BXJ7</accession>
<dbReference type="FunFam" id="1.10.287.130:FF:000038">
    <property type="entry name" value="Sensory transduction histidine kinase"/>
    <property type="match status" value="1"/>
</dbReference>
<dbReference type="SUPFAM" id="SSF47384">
    <property type="entry name" value="Homodimeric domain of signal transducing histidine kinase"/>
    <property type="match status" value="1"/>
</dbReference>
<dbReference type="GO" id="GO:0016020">
    <property type="term" value="C:membrane"/>
    <property type="evidence" value="ECO:0007669"/>
    <property type="project" value="UniProtKB-SubCell"/>
</dbReference>
<reference evidence="16" key="1">
    <citation type="journal article" date="2015" name="PeerJ">
        <title>First genomic representation of candidate bacterial phylum KSB3 points to enhanced environmental sensing as a trigger of wastewater bulking.</title>
        <authorList>
            <person name="Sekiguchi Y."/>
            <person name="Ohashi A."/>
            <person name="Parks D.H."/>
            <person name="Yamauchi T."/>
            <person name="Tyson G.W."/>
            <person name="Hugenholtz P."/>
        </authorList>
    </citation>
    <scope>NUCLEOTIDE SEQUENCE [LARGE SCALE GENOMIC DNA]</scope>
</reference>
<feature type="coiled-coil region" evidence="13">
    <location>
        <begin position="137"/>
        <end position="210"/>
    </location>
</feature>
<dbReference type="AlphaFoldDB" id="A0A081BXJ7"/>
<feature type="domain" description="Response regulatory" evidence="15">
    <location>
        <begin position="456"/>
        <end position="571"/>
    </location>
</feature>
<feature type="domain" description="Response regulatory" evidence="15">
    <location>
        <begin position="5"/>
        <end position="128"/>
    </location>
</feature>
<dbReference type="PRINTS" id="PR00344">
    <property type="entry name" value="BCTRLSENSOR"/>
</dbReference>
<keyword evidence="17" id="KW-1185">Reference proteome</keyword>
<dbReference type="Gene3D" id="3.40.50.2300">
    <property type="match status" value="2"/>
</dbReference>
<evidence type="ECO:0000256" key="9">
    <source>
        <dbReference type="ARBA" id="ARBA00023012"/>
    </source>
</evidence>
<keyword evidence="13" id="KW-0175">Coiled coil</keyword>